<dbReference type="RefSeq" id="XP_050499201.1">
    <property type="nucleotide sequence ID" value="XM_050643244.1"/>
</dbReference>
<dbReference type="PANTHER" id="PTHR11012">
    <property type="entry name" value="PROTEIN KINASE-LIKE DOMAIN-CONTAINING"/>
    <property type="match status" value="1"/>
</dbReference>
<sequence>MDIVKEHRALIDRIASENGFTDYEIINSSGSSKGDNFLGIITAISIKDKDRSLDLILKSSHTNKGFREATPIKDIYNREIYLYERIFKEFKKFQEEDNIEDPFESVPKCYLCSTEDGLESLVMENLKTQQYELWDKKVPMNPGHMKTVLIEYAKFHAVSFAIKQKNPALWKKLTEDNKGDAFEKRYANDKQAEEKFKRFVAGTLSHPYKALKDDPAMTEKLKNYEQTLAPELRSKVKEPEYKVVITHGDCWCNNFLFKYQDSNDKTKPEGLRILDWQLSTLGSPCADLSYFFLVNSSEEVLDNIQTYLKVYHDKLASQLRNFGLDPDELFPFSRLSDHLRLCLLQGLVLAFLVLKVMVSDKEDIPDIVEGAEKSGETMTMANYETKNFDEYARRIKIVMQFLVKNQYL</sequence>
<dbReference type="EnsemblMetazoa" id="XM_050643244.1">
    <property type="protein sequence ID" value="XP_050499201.1"/>
    <property type="gene ID" value="LOC126879899"/>
</dbReference>
<accession>A0ABM5JMN4</accession>
<protein>
    <recommendedName>
        <fullName evidence="1">CHK kinase-like domain-containing protein</fullName>
    </recommendedName>
</protein>
<keyword evidence="3" id="KW-1185">Reference proteome</keyword>
<dbReference type="GeneID" id="126879899"/>
<feature type="domain" description="CHK kinase-like" evidence="1">
    <location>
        <begin position="121"/>
        <end position="321"/>
    </location>
</feature>
<dbReference type="PANTHER" id="PTHR11012:SF30">
    <property type="entry name" value="PROTEIN KINASE-LIKE DOMAIN-CONTAINING"/>
    <property type="match status" value="1"/>
</dbReference>
<name>A0ABM5JMN4_DIAVI</name>
<dbReference type="SUPFAM" id="SSF56112">
    <property type="entry name" value="Protein kinase-like (PK-like)"/>
    <property type="match status" value="1"/>
</dbReference>
<dbReference type="Proteomes" id="UP001652700">
    <property type="component" value="Unplaced"/>
</dbReference>
<organism evidence="2 3">
    <name type="scientific">Diabrotica virgifera virgifera</name>
    <name type="common">western corn rootworm</name>
    <dbReference type="NCBI Taxonomy" id="50390"/>
    <lineage>
        <taxon>Eukaryota</taxon>
        <taxon>Metazoa</taxon>
        <taxon>Ecdysozoa</taxon>
        <taxon>Arthropoda</taxon>
        <taxon>Hexapoda</taxon>
        <taxon>Insecta</taxon>
        <taxon>Pterygota</taxon>
        <taxon>Neoptera</taxon>
        <taxon>Endopterygota</taxon>
        <taxon>Coleoptera</taxon>
        <taxon>Polyphaga</taxon>
        <taxon>Cucujiformia</taxon>
        <taxon>Chrysomeloidea</taxon>
        <taxon>Chrysomelidae</taxon>
        <taxon>Galerucinae</taxon>
        <taxon>Diabroticina</taxon>
        <taxon>Diabroticites</taxon>
        <taxon>Diabrotica</taxon>
    </lineage>
</organism>
<dbReference type="Pfam" id="PF02958">
    <property type="entry name" value="EcKL"/>
    <property type="match status" value="1"/>
</dbReference>
<reference evidence="2" key="1">
    <citation type="submission" date="2025-05" db="UniProtKB">
        <authorList>
            <consortium name="EnsemblMetazoa"/>
        </authorList>
    </citation>
    <scope>IDENTIFICATION</scope>
</reference>
<evidence type="ECO:0000259" key="1">
    <source>
        <dbReference type="SMART" id="SM00587"/>
    </source>
</evidence>
<dbReference type="InterPro" id="IPR015897">
    <property type="entry name" value="CHK_kinase-like"/>
</dbReference>
<dbReference type="SMART" id="SM00587">
    <property type="entry name" value="CHK"/>
    <property type="match status" value="1"/>
</dbReference>
<evidence type="ECO:0000313" key="3">
    <source>
        <dbReference type="Proteomes" id="UP001652700"/>
    </source>
</evidence>
<dbReference type="InterPro" id="IPR011009">
    <property type="entry name" value="Kinase-like_dom_sf"/>
</dbReference>
<dbReference type="InterPro" id="IPR004119">
    <property type="entry name" value="EcKL"/>
</dbReference>
<dbReference type="Gene3D" id="3.90.1200.10">
    <property type="match status" value="1"/>
</dbReference>
<proteinExistence type="predicted"/>
<evidence type="ECO:0000313" key="2">
    <source>
        <dbReference type="EnsemblMetazoa" id="XP_050499201.1"/>
    </source>
</evidence>